<evidence type="ECO:0000256" key="1">
    <source>
        <dbReference type="SAM" id="MobiDB-lite"/>
    </source>
</evidence>
<comment type="caution">
    <text evidence="2">The sequence shown here is derived from an EMBL/GenBank/DDBJ whole genome shotgun (WGS) entry which is preliminary data.</text>
</comment>
<dbReference type="RefSeq" id="WP_151643109.1">
    <property type="nucleotide sequence ID" value="NZ_WBVY01000001.1"/>
</dbReference>
<organism evidence="2 3">
    <name type="scientific">Brucella tritici</name>
    <dbReference type="NCBI Taxonomy" id="94626"/>
    <lineage>
        <taxon>Bacteria</taxon>
        <taxon>Pseudomonadati</taxon>
        <taxon>Pseudomonadota</taxon>
        <taxon>Alphaproteobacteria</taxon>
        <taxon>Hyphomicrobiales</taxon>
        <taxon>Brucellaceae</taxon>
        <taxon>Brucella/Ochrobactrum group</taxon>
        <taxon>Brucella</taxon>
    </lineage>
</organism>
<evidence type="ECO:0000313" key="3">
    <source>
        <dbReference type="Proteomes" id="UP000460650"/>
    </source>
</evidence>
<feature type="region of interest" description="Disordered" evidence="1">
    <location>
        <begin position="57"/>
        <end position="80"/>
    </location>
</feature>
<gene>
    <name evidence="2" type="ORF">F9K94_00935</name>
</gene>
<reference evidence="2 3" key="1">
    <citation type="submission" date="2019-09" db="EMBL/GenBank/DDBJ databases">
        <title>Taxonomic organization of the family Brucellaceae based on a phylogenomic approach.</title>
        <authorList>
            <person name="Leclercq S."/>
            <person name="Cloeckaert A."/>
            <person name="Zygmunt M.S."/>
        </authorList>
    </citation>
    <scope>NUCLEOTIDE SEQUENCE [LARGE SCALE GENOMIC DNA]</scope>
    <source>
        <strain evidence="2 3">TA93</strain>
    </source>
</reference>
<accession>A0A7V8B3U0</accession>
<dbReference type="EMBL" id="WBVY01000001">
    <property type="protein sequence ID" value="KAB2658796.1"/>
    <property type="molecule type" value="Genomic_DNA"/>
</dbReference>
<proteinExistence type="predicted"/>
<protein>
    <submittedName>
        <fullName evidence="2">HK97 gp10 family phage protein</fullName>
    </submittedName>
</protein>
<evidence type="ECO:0000313" key="2">
    <source>
        <dbReference type="EMBL" id="KAB2658796.1"/>
    </source>
</evidence>
<dbReference type="AlphaFoldDB" id="A0A7V8B3U0"/>
<sequence>MARNKDLQRIFAKLDAIPEAIRQQIKPELMKGAEEIASLQRGFAETSRDTGALIDSITVTGPGEQTPPYSQPGGSHTVPEGAVMITAGNKEVRYPHLVEYGTSKAEAQPFFWPGYLLGKKKAVNRINRAGRKIIRQTWSKGTPPKGSDQ</sequence>
<dbReference type="Proteomes" id="UP000460650">
    <property type="component" value="Unassembled WGS sequence"/>
</dbReference>
<name>A0A7V8B3U0_9HYPH</name>